<name>A0A0C9UQ55_SPHS4</name>
<evidence type="ECO:0008006" key="5">
    <source>
        <dbReference type="Google" id="ProtNLM"/>
    </source>
</evidence>
<reference evidence="3 4" key="1">
    <citation type="submission" date="2014-06" db="EMBL/GenBank/DDBJ databases">
        <title>Evolutionary Origins and Diversification of the Mycorrhizal Mutualists.</title>
        <authorList>
            <consortium name="DOE Joint Genome Institute"/>
            <consortium name="Mycorrhizal Genomics Consortium"/>
            <person name="Kohler A."/>
            <person name="Kuo A."/>
            <person name="Nagy L.G."/>
            <person name="Floudas D."/>
            <person name="Copeland A."/>
            <person name="Barry K.W."/>
            <person name="Cichocki N."/>
            <person name="Veneault-Fourrey C."/>
            <person name="LaButti K."/>
            <person name="Lindquist E.A."/>
            <person name="Lipzen A."/>
            <person name="Lundell T."/>
            <person name="Morin E."/>
            <person name="Murat C."/>
            <person name="Riley R."/>
            <person name="Ohm R."/>
            <person name="Sun H."/>
            <person name="Tunlid A."/>
            <person name="Henrissat B."/>
            <person name="Grigoriev I.V."/>
            <person name="Hibbett D.S."/>
            <person name="Martin F."/>
        </authorList>
    </citation>
    <scope>NUCLEOTIDE SEQUENCE [LARGE SCALE GENOMIC DNA]</scope>
    <source>
        <strain evidence="3 4">SS14</strain>
    </source>
</reference>
<dbReference type="AlphaFoldDB" id="A0A0C9UQ55"/>
<dbReference type="InterPro" id="IPR011010">
    <property type="entry name" value="DNA_brk_join_enz"/>
</dbReference>
<organism evidence="3 4">
    <name type="scientific">Sphaerobolus stellatus (strain SS14)</name>
    <dbReference type="NCBI Taxonomy" id="990650"/>
    <lineage>
        <taxon>Eukaryota</taxon>
        <taxon>Fungi</taxon>
        <taxon>Dikarya</taxon>
        <taxon>Basidiomycota</taxon>
        <taxon>Agaricomycotina</taxon>
        <taxon>Agaricomycetes</taxon>
        <taxon>Phallomycetidae</taxon>
        <taxon>Geastrales</taxon>
        <taxon>Sphaerobolaceae</taxon>
        <taxon>Sphaerobolus</taxon>
    </lineage>
</organism>
<gene>
    <name evidence="3" type="ORF">M422DRAFT_190861</name>
</gene>
<evidence type="ECO:0000256" key="2">
    <source>
        <dbReference type="ARBA" id="ARBA00023172"/>
    </source>
</evidence>
<dbReference type="GO" id="GO:0003677">
    <property type="term" value="F:DNA binding"/>
    <property type="evidence" value="ECO:0007669"/>
    <property type="project" value="UniProtKB-KW"/>
</dbReference>
<dbReference type="OrthoDB" id="3254696at2759"/>
<keyword evidence="4" id="KW-1185">Reference proteome</keyword>
<evidence type="ECO:0000313" key="4">
    <source>
        <dbReference type="Proteomes" id="UP000054279"/>
    </source>
</evidence>
<dbReference type="GO" id="GO:0006310">
    <property type="term" value="P:DNA recombination"/>
    <property type="evidence" value="ECO:0007669"/>
    <property type="project" value="UniProtKB-KW"/>
</dbReference>
<dbReference type="SUPFAM" id="SSF47823">
    <property type="entry name" value="lambda integrase-like, N-terminal domain"/>
    <property type="match status" value="1"/>
</dbReference>
<dbReference type="InterPro" id="IPR010998">
    <property type="entry name" value="Integrase_recombinase_N"/>
</dbReference>
<dbReference type="SUPFAM" id="SSF56349">
    <property type="entry name" value="DNA breaking-rejoining enzymes"/>
    <property type="match status" value="1"/>
</dbReference>
<dbReference type="Gene3D" id="1.10.150.130">
    <property type="match status" value="1"/>
</dbReference>
<accession>A0A0C9UQ55</accession>
<proteinExistence type="predicted"/>
<evidence type="ECO:0000256" key="1">
    <source>
        <dbReference type="ARBA" id="ARBA00023125"/>
    </source>
</evidence>
<keyword evidence="1" id="KW-0238">DNA-binding</keyword>
<dbReference type="Proteomes" id="UP000054279">
    <property type="component" value="Unassembled WGS sequence"/>
</dbReference>
<dbReference type="InterPro" id="IPR052925">
    <property type="entry name" value="Phage_Integrase-like_Recomb"/>
</dbReference>
<dbReference type="InterPro" id="IPR013762">
    <property type="entry name" value="Integrase-like_cat_sf"/>
</dbReference>
<dbReference type="EMBL" id="KN837331">
    <property type="protein sequence ID" value="KIJ27561.1"/>
    <property type="molecule type" value="Genomic_DNA"/>
</dbReference>
<dbReference type="GO" id="GO:0015074">
    <property type="term" value="P:DNA integration"/>
    <property type="evidence" value="ECO:0007669"/>
    <property type="project" value="InterPro"/>
</dbReference>
<protein>
    <recommendedName>
        <fullName evidence="5">Tyr recombinase domain-containing protein</fullName>
    </recommendedName>
</protein>
<dbReference type="PANTHER" id="PTHR34605">
    <property type="entry name" value="PHAGE_INTEGRASE DOMAIN-CONTAINING PROTEIN"/>
    <property type="match status" value="1"/>
</dbReference>
<sequence length="378" mass="42752">MRPSHLRPNCKADKRIFLWKGLNKPPLSTIDHPTICLIEETASRASLRDTGSYGSGIRKFHVFCDIFSIRETDRLPTSFEVLHSFALWVVTDPDTLDTNQSGQTPFEPVSVSTARKYLAAVRAWHITQGWPAPLSDDQMTRINWSLRGLANLQGNRRRKPLRPPVTIPMLRHLKRSLDLSFPFDACIWAIASSAFWGMMRFGEVTVKSQKGFDGLKHLKRRDAFIQKDLNGKDYARLDLPAAKTAKNGEIQSVFFTIEEDICPIEAIRNLSRVVPAGPNDPLFSWRDTKGKLRPMVKSKALNRINAIFNNNNWGTTFGHSFRIGGASFYLSQGVEAEIVRIAGRWKSLAYETYIRSFELVVSRHMANLTQNLPPPASA</sequence>
<dbReference type="PANTHER" id="PTHR34605:SF3">
    <property type="entry name" value="P CELL-TYPE AGGLUTINATION PROTEIN MAP4-LIKE-RELATED"/>
    <property type="match status" value="1"/>
</dbReference>
<keyword evidence="2" id="KW-0233">DNA recombination</keyword>
<evidence type="ECO:0000313" key="3">
    <source>
        <dbReference type="EMBL" id="KIJ27561.1"/>
    </source>
</evidence>
<dbReference type="HOGENOM" id="CLU_003292_1_0_1"/>
<dbReference type="Gene3D" id="1.10.443.10">
    <property type="entry name" value="Intergrase catalytic core"/>
    <property type="match status" value="1"/>
</dbReference>